<name>A0A1I0DKE8_9BACI</name>
<gene>
    <name evidence="3" type="ORF">SAMN05216389_10910</name>
</gene>
<reference evidence="3 4" key="1">
    <citation type="submission" date="2016-10" db="EMBL/GenBank/DDBJ databases">
        <authorList>
            <person name="de Groot N.N."/>
        </authorList>
    </citation>
    <scope>NUCLEOTIDE SEQUENCE [LARGE SCALE GENOMIC DNA]</scope>
    <source>
        <strain evidence="3 4">IBRC-M 10780</strain>
    </source>
</reference>
<keyword evidence="1" id="KW-0067">ATP-binding</keyword>
<feature type="domain" description="ATP-grasp" evidence="2">
    <location>
        <begin position="129"/>
        <end position="327"/>
    </location>
</feature>
<keyword evidence="4" id="KW-1185">Reference proteome</keyword>
<keyword evidence="3" id="KW-0436">Ligase</keyword>
<evidence type="ECO:0000259" key="2">
    <source>
        <dbReference type="PROSITE" id="PS50975"/>
    </source>
</evidence>
<dbReference type="AlphaFoldDB" id="A0A1I0DKE8"/>
<dbReference type="OrthoDB" id="5420347at2"/>
<dbReference type="GO" id="GO:0046872">
    <property type="term" value="F:metal ion binding"/>
    <property type="evidence" value="ECO:0007669"/>
    <property type="project" value="InterPro"/>
</dbReference>
<evidence type="ECO:0000313" key="4">
    <source>
        <dbReference type="Proteomes" id="UP000198618"/>
    </source>
</evidence>
<dbReference type="GO" id="GO:0016874">
    <property type="term" value="F:ligase activity"/>
    <property type="evidence" value="ECO:0007669"/>
    <property type="project" value="UniProtKB-KW"/>
</dbReference>
<keyword evidence="1" id="KW-0547">Nucleotide-binding</keyword>
<dbReference type="Gene3D" id="3.30.470.20">
    <property type="entry name" value="ATP-grasp fold, B domain"/>
    <property type="match status" value="1"/>
</dbReference>
<proteinExistence type="predicted"/>
<organism evidence="3 4">
    <name type="scientific">Oceanobacillus limi</name>
    <dbReference type="NCBI Taxonomy" id="930131"/>
    <lineage>
        <taxon>Bacteria</taxon>
        <taxon>Bacillati</taxon>
        <taxon>Bacillota</taxon>
        <taxon>Bacilli</taxon>
        <taxon>Bacillales</taxon>
        <taxon>Bacillaceae</taxon>
        <taxon>Oceanobacillus</taxon>
    </lineage>
</organism>
<accession>A0A1I0DKE8</accession>
<dbReference type="RefSeq" id="WP_090869715.1">
    <property type="nucleotide sequence ID" value="NZ_FOHE01000009.1"/>
</dbReference>
<dbReference type="STRING" id="930131.SAMN05216389_10910"/>
<dbReference type="InterPro" id="IPR011761">
    <property type="entry name" value="ATP-grasp"/>
</dbReference>
<dbReference type="InterPro" id="IPR013815">
    <property type="entry name" value="ATP_grasp_subdomain_1"/>
</dbReference>
<dbReference type="Pfam" id="PF02655">
    <property type="entry name" value="ATP-grasp_3"/>
    <property type="match status" value="1"/>
</dbReference>
<dbReference type="GO" id="GO:0005524">
    <property type="term" value="F:ATP binding"/>
    <property type="evidence" value="ECO:0007669"/>
    <property type="project" value="UniProtKB-UniRule"/>
</dbReference>
<evidence type="ECO:0000313" key="3">
    <source>
        <dbReference type="EMBL" id="SET32964.1"/>
    </source>
</evidence>
<dbReference type="PROSITE" id="PS50975">
    <property type="entry name" value="ATP_GRASP"/>
    <property type="match status" value="1"/>
</dbReference>
<sequence length="409" mass="47540">MKQDQQIKSQSFVPVIMGADIGAYSIARTFHEAYQVKSISISRGLIGPINHSVLLQNVIEKKMDQDEDLLQCLQRIEQTYPNLPKMLLGSDDWHIEMIVDVKKQLGEGWITPYTDRNVLDRVIDKSRFYQLCEELNVDYPKFITVRGDSPEKIELPFDFPVVIKPASRAPYEEVDFVGKKKVFTADNRDEFDRIISLLRNADYRDSIIIQEFVPGDDTSMHILTLYTAQDGKTKLASFGQTLLEDHTPGGIGNPVSILSLQNEKVIKQAIRLVESIGYVGYSNFDLKFDERDGKYKFFELNPRLGRSNYYVTAEGHNTATYYVKDYLQKEKLEYETATNHSLYSIVPKRLLLKYIKQKDIRTQVKKLYRSNKVKNPMNYFPVDKSLKRLFYVFASKMNFYKKFKNYPPM</sequence>
<dbReference type="InterPro" id="IPR003806">
    <property type="entry name" value="ATP-grasp_PylC-type"/>
</dbReference>
<dbReference type="Proteomes" id="UP000198618">
    <property type="component" value="Unassembled WGS sequence"/>
</dbReference>
<dbReference type="SUPFAM" id="SSF56059">
    <property type="entry name" value="Glutathione synthetase ATP-binding domain-like"/>
    <property type="match status" value="1"/>
</dbReference>
<dbReference type="Gene3D" id="3.30.1490.20">
    <property type="entry name" value="ATP-grasp fold, A domain"/>
    <property type="match status" value="1"/>
</dbReference>
<dbReference type="EMBL" id="FOHE01000009">
    <property type="protein sequence ID" value="SET32964.1"/>
    <property type="molecule type" value="Genomic_DNA"/>
</dbReference>
<protein>
    <submittedName>
        <fullName evidence="3">D-aspartate ligase</fullName>
    </submittedName>
</protein>
<evidence type="ECO:0000256" key="1">
    <source>
        <dbReference type="PROSITE-ProRule" id="PRU00409"/>
    </source>
</evidence>